<evidence type="ECO:0000313" key="2">
    <source>
        <dbReference type="EMBL" id="AQQ55536.1"/>
    </source>
</evidence>
<dbReference type="InterPro" id="IPR023286">
    <property type="entry name" value="ABATE_dom_sf"/>
</dbReference>
<geneLocation type="plasmid" evidence="2 3">
    <name>unnamed2</name>
</geneLocation>
<feature type="domain" description="Zinc finger CGNR" evidence="1">
    <location>
        <begin position="152"/>
        <end position="189"/>
    </location>
</feature>
<sequence>MAVETKFPLISGEVSLDLVNTELVRHGARHDLLTESKHVIEWINTLKRHNVLLDEQFNNNLEEWAVDAVTPLRDIRSLLRREYEKMATEGKPSIGLISYLQSLIKEAPFSYELKGKNLIPIPIGKPVDALVSLIAYNAVSLYATNKLESICQCANPECVLLFIDSNGRRKWCSMKICGNRKKVTRHQQKNKQ</sequence>
<dbReference type="AlphaFoldDB" id="A0A1Q2L541"/>
<dbReference type="OrthoDB" id="123307at2"/>
<keyword evidence="2" id="KW-0614">Plasmid</keyword>
<protein>
    <submittedName>
        <fullName evidence="2">RNA-binding protein</fullName>
    </submittedName>
</protein>
<organism evidence="2 3">
    <name type="scientific">Planococcus lenghuensis</name>
    <dbReference type="NCBI Taxonomy" id="2213202"/>
    <lineage>
        <taxon>Bacteria</taxon>
        <taxon>Bacillati</taxon>
        <taxon>Bacillota</taxon>
        <taxon>Bacilli</taxon>
        <taxon>Bacillales</taxon>
        <taxon>Caryophanaceae</taxon>
        <taxon>Planococcus</taxon>
    </lineage>
</organism>
<dbReference type="KEGG" id="pmar:B0X71_20390"/>
<reference evidence="2 3" key="1">
    <citation type="submission" date="2017-02" db="EMBL/GenBank/DDBJ databases">
        <title>The complete genomic sequence of a novel cold adapted crude oil-degrading bacterium Planococcus qaidamina Y42.</title>
        <authorList>
            <person name="Yang R."/>
        </authorList>
    </citation>
    <scope>NUCLEOTIDE SEQUENCE [LARGE SCALE GENOMIC DNA]</scope>
    <source>
        <strain evidence="2 3">Y42</strain>
        <plasmid evidence="2 3">unnamed2</plasmid>
    </source>
</reference>
<dbReference type="Pfam" id="PF11706">
    <property type="entry name" value="zf-CGNR"/>
    <property type="match status" value="1"/>
</dbReference>
<evidence type="ECO:0000313" key="3">
    <source>
        <dbReference type="Proteomes" id="UP000188184"/>
    </source>
</evidence>
<dbReference type="PANTHER" id="PTHR35525">
    <property type="entry name" value="BLL6575 PROTEIN"/>
    <property type="match status" value="1"/>
</dbReference>
<dbReference type="InterPro" id="IPR010852">
    <property type="entry name" value="ABATE"/>
</dbReference>
<dbReference type="EMBL" id="CP019642">
    <property type="protein sequence ID" value="AQQ55536.1"/>
    <property type="molecule type" value="Genomic_DNA"/>
</dbReference>
<keyword evidence="3" id="KW-1185">Reference proteome</keyword>
<dbReference type="RefSeq" id="WP_077591376.1">
    <property type="nucleotide sequence ID" value="NZ_CP019642.1"/>
</dbReference>
<dbReference type="Proteomes" id="UP000188184">
    <property type="component" value="Plasmid unnamed2"/>
</dbReference>
<accession>A0A1Q2L541</accession>
<proteinExistence type="predicted"/>
<evidence type="ECO:0000259" key="1">
    <source>
        <dbReference type="Pfam" id="PF11706"/>
    </source>
</evidence>
<gene>
    <name evidence="2" type="ORF">B0X71_20390</name>
</gene>
<name>A0A1Q2L541_9BACL</name>
<dbReference type="PANTHER" id="PTHR35525:SF3">
    <property type="entry name" value="BLL6575 PROTEIN"/>
    <property type="match status" value="1"/>
</dbReference>
<dbReference type="Gene3D" id="1.10.3300.10">
    <property type="entry name" value="Jann2411-like domain"/>
    <property type="match status" value="1"/>
</dbReference>
<dbReference type="SUPFAM" id="SSF160904">
    <property type="entry name" value="Jann2411-like"/>
    <property type="match status" value="1"/>
</dbReference>
<dbReference type="InterPro" id="IPR021005">
    <property type="entry name" value="Znf_CGNR"/>
</dbReference>